<dbReference type="EMBL" id="JPEO01000001">
    <property type="protein sequence ID" value="KFZ39059.1"/>
    <property type="molecule type" value="Genomic_DNA"/>
</dbReference>
<protein>
    <submittedName>
        <fullName evidence="2">Uncharacterized protein</fullName>
    </submittedName>
</protein>
<comment type="caution">
    <text evidence="2">The sequence shown here is derived from an EMBL/GenBank/DDBJ whole genome shotgun (WGS) entry which is preliminary data.</text>
</comment>
<organism evidence="2 3">
    <name type="scientific">Shewanella mangrovi</name>
    <dbReference type="NCBI Taxonomy" id="1515746"/>
    <lineage>
        <taxon>Bacteria</taxon>
        <taxon>Pseudomonadati</taxon>
        <taxon>Pseudomonadota</taxon>
        <taxon>Gammaproteobacteria</taxon>
        <taxon>Alteromonadales</taxon>
        <taxon>Shewanellaceae</taxon>
        <taxon>Shewanella</taxon>
    </lineage>
</organism>
<reference evidence="2 3" key="1">
    <citation type="submission" date="2014-06" db="EMBL/GenBank/DDBJ databases">
        <title>Shewanella sp. YQH10.</title>
        <authorList>
            <person name="Liu Y."/>
            <person name="Zeng R."/>
        </authorList>
    </citation>
    <scope>NUCLEOTIDE SEQUENCE [LARGE SCALE GENOMIC DNA]</scope>
    <source>
        <strain evidence="2 3">YQH10</strain>
    </source>
</reference>
<dbReference type="RefSeq" id="WP_037438896.1">
    <property type="nucleotide sequence ID" value="NZ_JPEO01000001.1"/>
</dbReference>
<evidence type="ECO:0000256" key="1">
    <source>
        <dbReference type="SAM" id="MobiDB-lite"/>
    </source>
</evidence>
<keyword evidence="3" id="KW-1185">Reference proteome</keyword>
<gene>
    <name evidence="2" type="ORF">HR45_01280</name>
</gene>
<name>A0A094JLX7_9GAMM</name>
<dbReference type="Proteomes" id="UP000029264">
    <property type="component" value="Unassembled WGS sequence"/>
</dbReference>
<feature type="region of interest" description="Disordered" evidence="1">
    <location>
        <begin position="1"/>
        <end position="31"/>
    </location>
</feature>
<dbReference type="AlphaFoldDB" id="A0A094JLX7"/>
<proteinExistence type="predicted"/>
<evidence type="ECO:0000313" key="2">
    <source>
        <dbReference type="EMBL" id="KFZ39059.1"/>
    </source>
</evidence>
<evidence type="ECO:0000313" key="3">
    <source>
        <dbReference type="Proteomes" id="UP000029264"/>
    </source>
</evidence>
<accession>A0A094JLX7</accession>
<sequence>MAKRLPMKNEASVAATPKMLKRNSGSTSKMKNKDNAMIEVITLSVLKLTMFNPNCLTSSA</sequence>